<dbReference type="AlphaFoldDB" id="A0AAV9DKI5"/>
<evidence type="ECO:0000313" key="2">
    <source>
        <dbReference type="Proteomes" id="UP001180020"/>
    </source>
</evidence>
<evidence type="ECO:0000313" key="1">
    <source>
        <dbReference type="EMBL" id="KAK1301505.1"/>
    </source>
</evidence>
<gene>
    <name evidence="1" type="ORF">QJS10_CPB12g00094</name>
</gene>
<accession>A0AAV9DKI5</accession>
<keyword evidence="2" id="KW-1185">Reference proteome</keyword>
<dbReference type="Proteomes" id="UP001180020">
    <property type="component" value="Unassembled WGS sequence"/>
</dbReference>
<organism evidence="1 2">
    <name type="scientific">Acorus calamus</name>
    <name type="common">Sweet flag</name>
    <dbReference type="NCBI Taxonomy" id="4465"/>
    <lineage>
        <taxon>Eukaryota</taxon>
        <taxon>Viridiplantae</taxon>
        <taxon>Streptophyta</taxon>
        <taxon>Embryophyta</taxon>
        <taxon>Tracheophyta</taxon>
        <taxon>Spermatophyta</taxon>
        <taxon>Magnoliopsida</taxon>
        <taxon>Liliopsida</taxon>
        <taxon>Acoraceae</taxon>
        <taxon>Acorus</taxon>
    </lineage>
</organism>
<proteinExistence type="predicted"/>
<reference evidence="1" key="1">
    <citation type="journal article" date="2023" name="Nat. Commun.">
        <title>Diploid and tetraploid genomes of Acorus and the evolution of monocots.</title>
        <authorList>
            <person name="Ma L."/>
            <person name="Liu K.W."/>
            <person name="Li Z."/>
            <person name="Hsiao Y.Y."/>
            <person name="Qi Y."/>
            <person name="Fu T."/>
            <person name="Tang G.D."/>
            <person name="Zhang D."/>
            <person name="Sun W.H."/>
            <person name="Liu D.K."/>
            <person name="Li Y."/>
            <person name="Chen G.Z."/>
            <person name="Liu X.D."/>
            <person name="Liao X.Y."/>
            <person name="Jiang Y.T."/>
            <person name="Yu X."/>
            <person name="Hao Y."/>
            <person name="Huang J."/>
            <person name="Zhao X.W."/>
            <person name="Ke S."/>
            <person name="Chen Y.Y."/>
            <person name="Wu W.L."/>
            <person name="Hsu J.L."/>
            <person name="Lin Y.F."/>
            <person name="Huang M.D."/>
            <person name="Li C.Y."/>
            <person name="Huang L."/>
            <person name="Wang Z.W."/>
            <person name="Zhao X."/>
            <person name="Zhong W.Y."/>
            <person name="Peng D.H."/>
            <person name="Ahmad S."/>
            <person name="Lan S."/>
            <person name="Zhang J.S."/>
            <person name="Tsai W.C."/>
            <person name="Van de Peer Y."/>
            <person name="Liu Z.J."/>
        </authorList>
    </citation>
    <scope>NUCLEOTIDE SEQUENCE</scope>
    <source>
        <strain evidence="1">CP</strain>
    </source>
</reference>
<name>A0AAV9DKI5_ACOCL</name>
<sequence>MSSFRRLLSLTSVRFRRCAMHQDPGFYKSKLSYYVKKVEVEDYLLMCLAKVELSDANLSLVGILGNWWVLPSSLGADFHPKQLHEKMKEMLRVQIRESFDNPV</sequence>
<reference evidence="1" key="2">
    <citation type="submission" date="2023-06" db="EMBL/GenBank/DDBJ databases">
        <authorList>
            <person name="Ma L."/>
            <person name="Liu K.-W."/>
            <person name="Li Z."/>
            <person name="Hsiao Y.-Y."/>
            <person name="Qi Y."/>
            <person name="Fu T."/>
            <person name="Tang G."/>
            <person name="Zhang D."/>
            <person name="Sun W.-H."/>
            <person name="Liu D.-K."/>
            <person name="Li Y."/>
            <person name="Chen G.-Z."/>
            <person name="Liu X.-D."/>
            <person name="Liao X.-Y."/>
            <person name="Jiang Y.-T."/>
            <person name="Yu X."/>
            <person name="Hao Y."/>
            <person name="Huang J."/>
            <person name="Zhao X.-W."/>
            <person name="Ke S."/>
            <person name="Chen Y.-Y."/>
            <person name="Wu W.-L."/>
            <person name="Hsu J.-L."/>
            <person name="Lin Y.-F."/>
            <person name="Huang M.-D."/>
            <person name="Li C.-Y."/>
            <person name="Huang L."/>
            <person name="Wang Z.-W."/>
            <person name="Zhao X."/>
            <person name="Zhong W.-Y."/>
            <person name="Peng D.-H."/>
            <person name="Ahmad S."/>
            <person name="Lan S."/>
            <person name="Zhang J.-S."/>
            <person name="Tsai W.-C."/>
            <person name="Van De Peer Y."/>
            <person name="Liu Z.-J."/>
        </authorList>
    </citation>
    <scope>NUCLEOTIDE SEQUENCE</scope>
    <source>
        <strain evidence="1">CP</strain>
        <tissue evidence="1">Leaves</tissue>
    </source>
</reference>
<dbReference type="EMBL" id="JAUJYO010000012">
    <property type="protein sequence ID" value="KAK1301505.1"/>
    <property type="molecule type" value="Genomic_DNA"/>
</dbReference>
<comment type="caution">
    <text evidence="1">The sequence shown here is derived from an EMBL/GenBank/DDBJ whole genome shotgun (WGS) entry which is preliminary data.</text>
</comment>
<protein>
    <submittedName>
        <fullName evidence="1">Uncharacterized protein</fullName>
    </submittedName>
</protein>